<dbReference type="Gene3D" id="3.30.160.20">
    <property type="match status" value="2"/>
</dbReference>
<evidence type="ECO:0000313" key="5">
    <source>
        <dbReference type="WBParaSite" id="SMUV_0000894801-mRNA-1"/>
    </source>
</evidence>
<dbReference type="InterPro" id="IPR001202">
    <property type="entry name" value="WW_dom"/>
</dbReference>
<name>A0A0N5AVM4_9BILA</name>
<dbReference type="AlphaFoldDB" id="A0A0N5AVM4"/>
<sequence length="673" mass="76179">MNCEPSCSTNGFDSSTTVCTKKPKYSEEIIPAPPPPPILDINVPNAKSDECNVVEHVSIETNNCLSKNDSGDGNMEYDCDFLSSEDEEAIDSLLERPYEDGQTGKKLIPEEGEKREKVVLAHRDMDYFDVLPEGWVEVTHSSGLPIYLHKSSRVCTFSRPYFIGPGSVRHHSVPESAIPCLHQRRVLKEVEERAKESEAALEEALKTSAKNSEGGDSEELAKLAFARLQAPGTKVQSAEDFKQRQLDPQALHDYAKKVFRFKTIQIYRFNKWSATRSFHRQKKMAEAERLGKLSPAIEVPTERPTLPLHVQLITVPALGNNQKPHHKSFFLNPHGKTSVSILHEYVQKVLQSIISYEFEETRNSSTPYACCARLKINLNNRVMNAATIKEKLLLLQEKEKRDQKMQSNGEDADEFVVLGRGCGNSKKAAKLDAAKSALKVLIPAIEFDSEGIARTQKKENEDGKCEEEDAVALFDMLPIEDSRIPDLSARAGQPSPYLILQECLKRHAVHGDTEIKLRSERVKHQKHKFDMDVGKHKVSVICSNKREGKQMASQAMLKKLHPQFDNWGSLIRLYGQETQQKHQEARRCRQSIIKLQGSRDKDNSSFEPNKAILEKLRVEMLNVLKNKQQKNNITMRPPLSYSGEPLNADDVAKDSEYYAKNHQDTQSTFKIDF</sequence>
<accession>A0A0N5AVM4</accession>
<dbReference type="GO" id="GO:0070878">
    <property type="term" value="F:primary miRNA binding"/>
    <property type="evidence" value="ECO:0007669"/>
    <property type="project" value="TreeGrafter"/>
</dbReference>
<dbReference type="SUPFAM" id="SSF54768">
    <property type="entry name" value="dsRNA-binding domain-like"/>
    <property type="match status" value="1"/>
</dbReference>
<keyword evidence="1" id="KW-0694">RNA-binding</keyword>
<dbReference type="PANTHER" id="PTHR13482">
    <property type="entry name" value="MICRORNA PROCESSOR COMPLEX SUBUNIT DGCR8"/>
    <property type="match status" value="1"/>
</dbReference>
<dbReference type="InterPro" id="IPR014720">
    <property type="entry name" value="dsRBD_dom"/>
</dbReference>
<feature type="domain" description="WW" evidence="2">
    <location>
        <begin position="129"/>
        <end position="162"/>
    </location>
</feature>
<dbReference type="InterPro" id="IPR040375">
    <property type="entry name" value="DGCR8"/>
</dbReference>
<feature type="domain" description="DRBM" evidence="3">
    <location>
        <begin position="414"/>
        <end position="443"/>
    </location>
</feature>
<dbReference type="WBParaSite" id="SMUV_0000894801-mRNA-1">
    <property type="protein sequence ID" value="SMUV_0000894801-mRNA-1"/>
    <property type="gene ID" value="SMUV_0000894801"/>
</dbReference>
<proteinExistence type="predicted"/>
<organism evidence="4 5">
    <name type="scientific">Syphacia muris</name>
    <dbReference type="NCBI Taxonomy" id="451379"/>
    <lineage>
        <taxon>Eukaryota</taxon>
        <taxon>Metazoa</taxon>
        <taxon>Ecdysozoa</taxon>
        <taxon>Nematoda</taxon>
        <taxon>Chromadorea</taxon>
        <taxon>Rhabditida</taxon>
        <taxon>Spirurina</taxon>
        <taxon>Oxyuridomorpha</taxon>
        <taxon>Oxyuroidea</taxon>
        <taxon>Oxyuridae</taxon>
        <taxon>Syphacia</taxon>
    </lineage>
</organism>
<keyword evidence="4" id="KW-1185">Reference proteome</keyword>
<dbReference type="Gene3D" id="2.20.70.10">
    <property type="match status" value="1"/>
</dbReference>
<dbReference type="GO" id="GO:0031053">
    <property type="term" value="P:primary miRNA processing"/>
    <property type="evidence" value="ECO:0007669"/>
    <property type="project" value="InterPro"/>
</dbReference>
<dbReference type="PROSITE" id="PS50020">
    <property type="entry name" value="WW_DOMAIN_2"/>
    <property type="match status" value="1"/>
</dbReference>
<dbReference type="Proteomes" id="UP000046393">
    <property type="component" value="Unplaced"/>
</dbReference>
<dbReference type="Gene3D" id="3.30.160.590">
    <property type="match status" value="1"/>
</dbReference>
<evidence type="ECO:0000259" key="2">
    <source>
        <dbReference type="PROSITE" id="PS50020"/>
    </source>
</evidence>
<protein>
    <submittedName>
        <fullName evidence="5">DRBM domain-containing protein</fullName>
    </submittedName>
</protein>
<dbReference type="CDD" id="cd19868">
    <property type="entry name" value="DSRM_DGCR8_rpt2"/>
    <property type="match status" value="1"/>
</dbReference>
<reference evidence="5" key="1">
    <citation type="submission" date="2016-04" db="UniProtKB">
        <authorList>
            <consortium name="WormBaseParasite"/>
        </authorList>
    </citation>
    <scope>IDENTIFICATION</scope>
</reference>
<dbReference type="GO" id="GO:0070877">
    <property type="term" value="C:microprocessor complex"/>
    <property type="evidence" value="ECO:0007669"/>
    <property type="project" value="InterPro"/>
</dbReference>
<evidence type="ECO:0000313" key="4">
    <source>
        <dbReference type="Proteomes" id="UP000046393"/>
    </source>
</evidence>
<dbReference type="FunFam" id="3.30.160.20:FF:000021">
    <property type="entry name" value="Microprocessor complex subunit DGCR8"/>
    <property type="match status" value="1"/>
</dbReference>
<dbReference type="GO" id="GO:0042802">
    <property type="term" value="F:identical protein binding"/>
    <property type="evidence" value="ECO:0007669"/>
    <property type="project" value="InterPro"/>
</dbReference>
<evidence type="ECO:0000256" key="1">
    <source>
        <dbReference type="PROSITE-ProRule" id="PRU00266"/>
    </source>
</evidence>
<dbReference type="GO" id="GO:0020037">
    <property type="term" value="F:heme binding"/>
    <property type="evidence" value="ECO:0007669"/>
    <property type="project" value="InterPro"/>
</dbReference>
<evidence type="ECO:0000259" key="3">
    <source>
        <dbReference type="PROSITE" id="PS50137"/>
    </source>
</evidence>
<dbReference type="PANTHER" id="PTHR13482:SF3">
    <property type="entry name" value="MICROPROCESSOR COMPLEX SUBUNIT DGCR8"/>
    <property type="match status" value="1"/>
</dbReference>
<dbReference type="STRING" id="451379.A0A0N5AVM4"/>
<dbReference type="GO" id="GO:0003725">
    <property type="term" value="F:double-stranded RNA binding"/>
    <property type="evidence" value="ECO:0007669"/>
    <property type="project" value="TreeGrafter"/>
</dbReference>
<dbReference type="CDD" id="cd00201">
    <property type="entry name" value="WW"/>
    <property type="match status" value="1"/>
</dbReference>
<dbReference type="PROSITE" id="PS50137">
    <property type="entry name" value="DS_RBD"/>
    <property type="match status" value="1"/>
</dbReference>